<name>A0ABR1CEW1_NECAM</name>
<reference evidence="3 4" key="1">
    <citation type="submission" date="2023-08" db="EMBL/GenBank/DDBJ databases">
        <title>A Necator americanus chromosomal reference genome.</title>
        <authorList>
            <person name="Ilik V."/>
            <person name="Petrzelkova K.J."/>
            <person name="Pardy F."/>
            <person name="Fuh T."/>
            <person name="Niatou-Singa F.S."/>
            <person name="Gouil Q."/>
            <person name="Baker L."/>
            <person name="Ritchie M.E."/>
            <person name="Jex A.R."/>
            <person name="Gazzola D."/>
            <person name="Li H."/>
            <person name="Toshio Fujiwara R."/>
            <person name="Zhan B."/>
            <person name="Aroian R.V."/>
            <person name="Pafco B."/>
            <person name="Schwarz E.M."/>
        </authorList>
    </citation>
    <scope>NUCLEOTIDE SEQUENCE [LARGE SCALE GENOMIC DNA]</scope>
    <source>
        <strain evidence="3 4">Aroian</strain>
        <tissue evidence="3">Whole animal</tissue>
    </source>
</reference>
<feature type="transmembrane region" description="Helical" evidence="1">
    <location>
        <begin position="346"/>
        <end position="369"/>
    </location>
</feature>
<keyword evidence="1" id="KW-0812">Transmembrane</keyword>
<evidence type="ECO:0000259" key="2">
    <source>
        <dbReference type="Pfam" id="PF01757"/>
    </source>
</evidence>
<comment type="caution">
    <text evidence="3">The sequence shown here is derived from an EMBL/GenBank/DDBJ whole genome shotgun (WGS) entry which is preliminary data.</text>
</comment>
<dbReference type="PANTHER" id="PTHR11161">
    <property type="entry name" value="O-ACYLTRANSFERASE"/>
    <property type="match status" value="1"/>
</dbReference>
<accession>A0ABR1CEW1</accession>
<feature type="transmembrane region" description="Helical" evidence="1">
    <location>
        <begin position="188"/>
        <end position="211"/>
    </location>
</feature>
<proteinExistence type="predicted"/>
<dbReference type="Pfam" id="PF01757">
    <property type="entry name" value="Acyl_transf_3"/>
    <property type="match status" value="1"/>
</dbReference>
<protein>
    <recommendedName>
        <fullName evidence="2">Acyltransferase 3 domain-containing protein</fullName>
    </recommendedName>
</protein>
<sequence length="473" mass="54462">MDVSDLFIRIILAYSMYTNGLDILRTTKKEGEVDCLHGIRFLSMCWIILGHTYYYIGTSLTTDNLIPTLINFPRRFYTQVIVQAPLAVDSFFLLSGMLASYIFFKKLIKDKTIRNVQNPLISCIIVLLSMITPTYAVIMLFDVTLFTYVSSGPFWRPIEKNGCRLSWWTNFLYMNNFLLQDKECCMGWTWYLANDVQLHYIVAPILFIAFAKNFRWGLLLASVMMICSSTIKLWIIFQKDFPPAPILTAKLQIVKKLDEYWNDVYVRPYVRCGPFIVGVVVGYLLNKLTCDRKDNHVKIPKKWVALGWSVSTILGLYSVFGLYNYAQTGDISEWWKGLYVVAGRHAYAVTLGWIAFACSTGNGGPVATFLSWKFFMPLSKITFCAYLLHPIMLQIYNFSRPQPFHFTTFFQMLQHTSEAIFVSYLVAFFFALAFEKPFTVFDEMLIPVKSRTSAMPKSIELRTSNGEAEPLKA</sequence>
<dbReference type="PANTHER" id="PTHR11161:SF65">
    <property type="entry name" value="NOSE RESISTANT TO FLUOXETINE PROTEIN 6"/>
    <property type="match status" value="1"/>
</dbReference>
<keyword evidence="1" id="KW-1133">Transmembrane helix</keyword>
<feature type="transmembrane region" description="Helical" evidence="1">
    <location>
        <begin position="381"/>
        <end position="399"/>
    </location>
</feature>
<feature type="domain" description="Acyltransferase 3" evidence="2">
    <location>
        <begin position="35"/>
        <end position="431"/>
    </location>
</feature>
<keyword evidence="4" id="KW-1185">Reference proteome</keyword>
<evidence type="ECO:0000313" key="4">
    <source>
        <dbReference type="Proteomes" id="UP001303046"/>
    </source>
</evidence>
<feature type="transmembrane region" description="Helical" evidence="1">
    <location>
        <begin position="268"/>
        <end position="285"/>
    </location>
</feature>
<feature type="transmembrane region" description="Helical" evidence="1">
    <location>
        <begin position="76"/>
        <end position="104"/>
    </location>
</feature>
<gene>
    <name evidence="3" type="primary">Necator_chrII.g6572</name>
    <name evidence="3" type="ORF">RB195_018779</name>
</gene>
<dbReference type="InterPro" id="IPR052728">
    <property type="entry name" value="O2_lipid_transport_reg"/>
</dbReference>
<organism evidence="3 4">
    <name type="scientific">Necator americanus</name>
    <name type="common">Human hookworm</name>
    <dbReference type="NCBI Taxonomy" id="51031"/>
    <lineage>
        <taxon>Eukaryota</taxon>
        <taxon>Metazoa</taxon>
        <taxon>Ecdysozoa</taxon>
        <taxon>Nematoda</taxon>
        <taxon>Chromadorea</taxon>
        <taxon>Rhabditida</taxon>
        <taxon>Rhabditina</taxon>
        <taxon>Rhabditomorpha</taxon>
        <taxon>Strongyloidea</taxon>
        <taxon>Ancylostomatidae</taxon>
        <taxon>Bunostominae</taxon>
        <taxon>Necator</taxon>
    </lineage>
</organism>
<evidence type="ECO:0000256" key="1">
    <source>
        <dbReference type="SAM" id="Phobius"/>
    </source>
</evidence>
<evidence type="ECO:0000313" key="3">
    <source>
        <dbReference type="EMBL" id="KAK6735746.1"/>
    </source>
</evidence>
<keyword evidence="1" id="KW-0472">Membrane</keyword>
<feature type="transmembrane region" description="Helical" evidence="1">
    <location>
        <begin position="218"/>
        <end position="237"/>
    </location>
</feature>
<feature type="transmembrane region" description="Helical" evidence="1">
    <location>
        <begin position="305"/>
        <end position="326"/>
    </location>
</feature>
<feature type="transmembrane region" description="Helical" evidence="1">
    <location>
        <begin position="36"/>
        <end position="56"/>
    </location>
</feature>
<feature type="transmembrane region" description="Helical" evidence="1">
    <location>
        <begin position="419"/>
        <end position="441"/>
    </location>
</feature>
<dbReference type="Proteomes" id="UP001303046">
    <property type="component" value="Unassembled WGS sequence"/>
</dbReference>
<dbReference type="InterPro" id="IPR002656">
    <property type="entry name" value="Acyl_transf_3_dom"/>
</dbReference>
<dbReference type="EMBL" id="JAVFWL010000002">
    <property type="protein sequence ID" value="KAK6735746.1"/>
    <property type="molecule type" value="Genomic_DNA"/>
</dbReference>
<feature type="transmembrane region" description="Helical" evidence="1">
    <location>
        <begin position="116"/>
        <end position="141"/>
    </location>
</feature>